<protein>
    <submittedName>
        <fullName evidence="1">dUTP diphosphatase</fullName>
    </submittedName>
</protein>
<evidence type="ECO:0000313" key="2">
    <source>
        <dbReference type="Proteomes" id="UP000595095"/>
    </source>
</evidence>
<dbReference type="RefSeq" id="WP_195811999.1">
    <property type="nucleotide sequence ID" value="NZ_CP064795.1"/>
</dbReference>
<dbReference type="AlphaFoldDB" id="A0A7S9DZT5"/>
<evidence type="ECO:0000313" key="1">
    <source>
        <dbReference type="EMBL" id="QPG06927.1"/>
    </source>
</evidence>
<dbReference type="Gene3D" id="1.10.4010.10">
    <property type="entry name" value="Type II deoxyuridine triphosphatase"/>
    <property type="match status" value="1"/>
</dbReference>
<dbReference type="Proteomes" id="UP000595095">
    <property type="component" value="Chromosome"/>
</dbReference>
<gene>
    <name evidence="1" type="ORF">IT774_07440</name>
</gene>
<keyword evidence="2" id="KW-1185">Reference proteome</keyword>
<dbReference type="InterPro" id="IPR014871">
    <property type="entry name" value="dUTPase/dCTP_pyrophosphatase"/>
</dbReference>
<sequence>MLTKEQVRTMLSMQSAMNGKVNPDWVNADNNWLLAATLEAAEAVDHHGWKWWKKQTPNMPQLRMELVDIWHFILSEWIVTSDGDLELAEASVTHMASPARFIPSWVKGNDLLGNLQYLISTLAAGDPSVPEFMYVLAQAGMSTDDLYRQYVGKNVLNFFRQDHGYKEGTYVKVWDGREDNEHLTEILDTLSADDPDLDSKLATALNERYRELCL</sequence>
<reference evidence="1 2" key="1">
    <citation type="submission" date="2020-11" db="EMBL/GenBank/DDBJ databases">
        <title>Complete genome sequence for Salinimonas sp. strain G2-b.</title>
        <authorList>
            <person name="Park S.-J."/>
        </authorList>
    </citation>
    <scope>NUCLEOTIDE SEQUENCE [LARGE SCALE GENOMIC DNA]</scope>
    <source>
        <strain evidence="1 2">G2-b</strain>
    </source>
</reference>
<organism evidence="1 2">
    <name type="scientific">Salinimonas marina</name>
    <dbReference type="NCBI Taxonomy" id="2785918"/>
    <lineage>
        <taxon>Bacteria</taxon>
        <taxon>Pseudomonadati</taxon>
        <taxon>Pseudomonadota</taxon>
        <taxon>Gammaproteobacteria</taxon>
        <taxon>Alteromonadales</taxon>
        <taxon>Alteromonadaceae</taxon>
        <taxon>Alteromonas/Salinimonas group</taxon>
        <taxon>Salinimonas</taxon>
    </lineage>
</organism>
<accession>A0A7S9DZT5</accession>
<proteinExistence type="predicted"/>
<name>A0A7S9DZT5_9ALTE</name>
<dbReference type="Pfam" id="PF08761">
    <property type="entry name" value="dUTPase_2"/>
    <property type="match status" value="1"/>
</dbReference>
<dbReference type="KEGG" id="smaa:IT774_07440"/>
<dbReference type="SUPFAM" id="SSF101386">
    <property type="entry name" value="all-alpha NTP pyrophosphatases"/>
    <property type="match status" value="1"/>
</dbReference>
<dbReference type="EMBL" id="CP064795">
    <property type="protein sequence ID" value="QPG06927.1"/>
    <property type="molecule type" value="Genomic_DNA"/>
</dbReference>